<evidence type="ECO:0000313" key="1">
    <source>
        <dbReference type="EMBL" id="KAG2492854.1"/>
    </source>
</evidence>
<accession>A0A835Y017</accession>
<dbReference type="EMBL" id="JAEHOE010000042">
    <property type="protein sequence ID" value="KAG2492854.1"/>
    <property type="molecule type" value="Genomic_DNA"/>
</dbReference>
<proteinExistence type="predicted"/>
<gene>
    <name evidence="1" type="ORF">HYH03_009008</name>
</gene>
<keyword evidence="2" id="KW-1185">Reference proteome</keyword>
<protein>
    <submittedName>
        <fullName evidence="1">Uncharacterized protein</fullName>
    </submittedName>
</protein>
<reference evidence="1" key="1">
    <citation type="journal article" date="2020" name="bioRxiv">
        <title>Comparative genomics of Chlamydomonas.</title>
        <authorList>
            <person name="Craig R.J."/>
            <person name="Hasan A.R."/>
            <person name="Ness R.W."/>
            <person name="Keightley P.D."/>
        </authorList>
    </citation>
    <scope>NUCLEOTIDE SEQUENCE</scope>
    <source>
        <strain evidence="1">CCAP 11/70</strain>
    </source>
</reference>
<comment type="caution">
    <text evidence="1">The sequence shown here is derived from an EMBL/GenBank/DDBJ whole genome shotgun (WGS) entry which is preliminary data.</text>
</comment>
<dbReference type="AlphaFoldDB" id="A0A835Y017"/>
<dbReference type="Proteomes" id="UP000612055">
    <property type="component" value="Unassembled WGS sequence"/>
</dbReference>
<organism evidence="1 2">
    <name type="scientific">Edaphochlamys debaryana</name>
    <dbReference type="NCBI Taxonomy" id="47281"/>
    <lineage>
        <taxon>Eukaryota</taxon>
        <taxon>Viridiplantae</taxon>
        <taxon>Chlorophyta</taxon>
        <taxon>core chlorophytes</taxon>
        <taxon>Chlorophyceae</taxon>
        <taxon>CS clade</taxon>
        <taxon>Chlamydomonadales</taxon>
        <taxon>Chlamydomonadales incertae sedis</taxon>
        <taxon>Edaphochlamys</taxon>
    </lineage>
</organism>
<dbReference type="OrthoDB" id="537749at2759"/>
<name>A0A835Y017_9CHLO</name>
<evidence type="ECO:0000313" key="2">
    <source>
        <dbReference type="Proteomes" id="UP000612055"/>
    </source>
</evidence>
<sequence>MLPLIAEGRGIGQRGLVIETPVPELDPRIAAYHEINGDMDSVCSTPPALSMNWLTRGEDHGALGPLTPHPLSPSILTLCGRPGLDDQFAFADPLGPRGLVDMRECESPRLPA</sequence>